<dbReference type="Pfam" id="PF13028">
    <property type="entry name" value="DUF3889"/>
    <property type="match status" value="1"/>
</dbReference>
<sequence length="108" mass="12223">MMKKSAVASLFIATLLITMVGNVAFAQESNDYEKWGRIAVEVAKESYGADVEFQDYTYVGREELSEKEAKDTFKLVGSNGQDEFEVVVTLVFDKKTKLLKQLSLEEKR</sequence>
<organism evidence="2 3">
    <name type="scientific">Sutcliffiella cohnii</name>
    <dbReference type="NCBI Taxonomy" id="33932"/>
    <lineage>
        <taxon>Bacteria</taxon>
        <taxon>Bacillati</taxon>
        <taxon>Bacillota</taxon>
        <taxon>Bacilli</taxon>
        <taxon>Bacillales</taxon>
        <taxon>Bacillaceae</taxon>
        <taxon>Sutcliffiella</taxon>
    </lineage>
</organism>
<proteinExistence type="predicted"/>
<dbReference type="EMBL" id="CP018866">
    <property type="protein sequence ID" value="AST90357.1"/>
    <property type="molecule type" value="Genomic_DNA"/>
</dbReference>
<evidence type="ECO:0008006" key="4">
    <source>
        <dbReference type="Google" id="ProtNLM"/>
    </source>
</evidence>
<evidence type="ECO:0000313" key="2">
    <source>
        <dbReference type="EMBL" id="AST90357.1"/>
    </source>
</evidence>
<gene>
    <name evidence="2" type="ORF">BC6307_03260</name>
</gene>
<keyword evidence="1" id="KW-0732">Signal</keyword>
<reference evidence="2 3" key="1">
    <citation type="submission" date="2016-12" db="EMBL/GenBank/DDBJ databases">
        <title>The whole genome sequencing and assembly of Bacillus cohnii DSM 6307T strain.</title>
        <authorList>
            <person name="Lee Y.-J."/>
            <person name="Yi H."/>
            <person name="Bahn Y.-S."/>
            <person name="Kim J.F."/>
            <person name="Lee D.-W."/>
        </authorList>
    </citation>
    <scope>NUCLEOTIDE SEQUENCE [LARGE SCALE GENOMIC DNA]</scope>
    <source>
        <strain evidence="2 3">DSM 6307</strain>
    </source>
</reference>
<dbReference type="RefSeq" id="WP_066419466.1">
    <property type="nucleotide sequence ID" value="NZ_CP018866.1"/>
</dbReference>
<evidence type="ECO:0000256" key="1">
    <source>
        <dbReference type="SAM" id="SignalP"/>
    </source>
</evidence>
<dbReference type="InterPro" id="IPR024987">
    <property type="entry name" value="DUF3889"/>
</dbReference>
<feature type="chain" id="PRO_5011238616" description="DUF3889 domain-containing protein" evidence="1">
    <location>
        <begin position="27"/>
        <end position="108"/>
    </location>
</feature>
<name>A0A223KLW4_9BACI</name>
<dbReference type="Proteomes" id="UP000215224">
    <property type="component" value="Chromosome"/>
</dbReference>
<protein>
    <recommendedName>
        <fullName evidence="4">DUF3889 domain-containing protein</fullName>
    </recommendedName>
</protein>
<feature type="signal peptide" evidence="1">
    <location>
        <begin position="1"/>
        <end position="26"/>
    </location>
</feature>
<dbReference type="AlphaFoldDB" id="A0A223KLW4"/>
<keyword evidence="3" id="KW-1185">Reference proteome</keyword>
<accession>A0A223KLW4</accession>
<dbReference type="Gene3D" id="3.10.450.390">
    <property type="entry name" value="Protein of unknown function DUF3889"/>
    <property type="match status" value="1"/>
</dbReference>
<dbReference type="KEGG" id="bcoh:BC6307_03260"/>
<evidence type="ECO:0000313" key="3">
    <source>
        <dbReference type="Proteomes" id="UP000215224"/>
    </source>
</evidence>